<dbReference type="SUPFAM" id="SSF48317">
    <property type="entry name" value="Acid phosphatase/Vanadium-dependent haloperoxidase"/>
    <property type="match status" value="1"/>
</dbReference>
<organism evidence="4 6">
    <name type="scientific">Prevotella fusca JCM 17724</name>
    <dbReference type="NCBI Taxonomy" id="1236517"/>
    <lineage>
        <taxon>Bacteria</taxon>
        <taxon>Pseudomonadati</taxon>
        <taxon>Bacteroidota</taxon>
        <taxon>Bacteroidia</taxon>
        <taxon>Bacteroidales</taxon>
        <taxon>Prevotellaceae</taxon>
        <taxon>Prevotella</taxon>
    </lineage>
</organism>
<reference evidence="4 6" key="1">
    <citation type="submission" date="2015-07" db="EMBL/GenBank/DDBJ databases">
        <authorList>
            <person name="Noorani M."/>
        </authorList>
    </citation>
    <scope>NUCLEOTIDE SEQUENCE [LARGE SCALE GENOMIC DNA]</scope>
    <source>
        <strain evidence="4 6">W1435</strain>
    </source>
</reference>
<evidence type="ECO:0000313" key="7">
    <source>
        <dbReference type="Proteomes" id="UP000682005"/>
    </source>
</evidence>
<dbReference type="KEGG" id="pfus:ADJ77_08240"/>
<dbReference type="EMBL" id="CP012075">
    <property type="protein sequence ID" value="AKU69848.1"/>
    <property type="molecule type" value="Genomic_DNA"/>
</dbReference>
<dbReference type="Pfam" id="PF01569">
    <property type="entry name" value="PAP2"/>
    <property type="match status" value="1"/>
</dbReference>
<evidence type="ECO:0000313" key="5">
    <source>
        <dbReference type="EMBL" id="QUB85461.1"/>
    </source>
</evidence>
<accession>A0A0K1NLS5</accession>
<dbReference type="CDD" id="cd03397">
    <property type="entry name" value="PAP2_acid_phosphatase"/>
    <property type="match status" value="1"/>
</dbReference>
<evidence type="ECO:0000256" key="2">
    <source>
        <dbReference type="SAM" id="SignalP"/>
    </source>
</evidence>
<dbReference type="InterPro" id="IPR000326">
    <property type="entry name" value="PAP2/HPO"/>
</dbReference>
<keyword evidence="7" id="KW-1185">Reference proteome</keyword>
<dbReference type="Gene3D" id="1.20.144.10">
    <property type="entry name" value="Phosphatidic acid phosphatase type 2/haloperoxidase"/>
    <property type="match status" value="1"/>
</dbReference>
<dbReference type="EC" id="3.1.3.2" evidence="1"/>
<dbReference type="Proteomes" id="UP000060345">
    <property type="component" value="Chromosome 2"/>
</dbReference>
<dbReference type="RefSeq" id="WP_025077461.1">
    <property type="nucleotide sequence ID" value="NZ_BAKO01000001.1"/>
</dbReference>
<evidence type="ECO:0000256" key="1">
    <source>
        <dbReference type="PIRNR" id="PIRNR000897"/>
    </source>
</evidence>
<evidence type="ECO:0000259" key="3">
    <source>
        <dbReference type="SMART" id="SM00014"/>
    </source>
</evidence>
<keyword evidence="2" id="KW-0732">Signal</keyword>
<dbReference type="STRING" id="1236517.ADJ77_08240"/>
<feature type="domain" description="Phosphatidic acid phosphatase type 2/haloperoxidase" evidence="3">
    <location>
        <begin position="117"/>
        <end position="229"/>
    </location>
</feature>
<dbReference type="PIRSF" id="PIRSF000897">
    <property type="entry name" value="Acid_Ptase_ClsA"/>
    <property type="match status" value="1"/>
</dbReference>
<name>A0A0K1NLS5_9BACT</name>
<proteinExistence type="inferred from homology"/>
<dbReference type="GO" id="GO:0030288">
    <property type="term" value="C:outer membrane-bounded periplasmic space"/>
    <property type="evidence" value="ECO:0007669"/>
    <property type="project" value="InterPro"/>
</dbReference>
<dbReference type="PRINTS" id="PR00483">
    <property type="entry name" value="BACPHPHTASE"/>
</dbReference>
<dbReference type="InterPro" id="IPR001011">
    <property type="entry name" value="Acid_Pase_classA_bac"/>
</dbReference>
<evidence type="ECO:0000313" key="4">
    <source>
        <dbReference type="EMBL" id="AKU69848.1"/>
    </source>
</evidence>
<dbReference type="EMBL" id="CP072369">
    <property type="protein sequence ID" value="QUB85461.1"/>
    <property type="molecule type" value="Genomic_DNA"/>
</dbReference>
<comment type="similarity">
    <text evidence="1">Belongs to the class A bacterial acid phosphatase family.</text>
</comment>
<dbReference type="InterPro" id="IPR036938">
    <property type="entry name" value="PAP2/HPO_sf"/>
</dbReference>
<dbReference type="Proteomes" id="UP000682005">
    <property type="component" value="Chromosome 2"/>
</dbReference>
<protein>
    <recommendedName>
        <fullName evidence="1">Acid phosphatase</fullName>
        <ecNumber evidence="1">3.1.3.2</ecNumber>
    </recommendedName>
</protein>
<reference evidence="5 7" key="2">
    <citation type="submission" date="2021-03" db="EMBL/GenBank/DDBJ databases">
        <title>Human Oral Microbial Genomes.</title>
        <authorList>
            <person name="Johnston C.D."/>
            <person name="Chen T."/>
            <person name="Dewhirst F.E."/>
        </authorList>
    </citation>
    <scope>NUCLEOTIDE SEQUENCE [LARGE SCALE GENOMIC DNA]</scope>
    <source>
        <strain evidence="5 7">W1435</strain>
    </source>
</reference>
<sequence>MTKKTLLVGLLAMFSVTTFAQTAATKIKDVRTKPDLFFLQDGQQASSLDLLPAPPQPGSIQFLYDEAQYQWGKMQRNTPRGDQAASDARVGGDGVPNAFSEAFGIKISKETTPEIYKLVLNMREDAGDLATRSAKNHYMRVRPFAFYKEMTCNPEQQQELSTNGSFPSGHTAIGWATALVLAEINIDRQNEILERGYQMGQSRVICGYHWQSDVDAARIVSAAVVARLHADPAFQEQLAKAKKEFAKLQKEGKVAKSTFKASN</sequence>
<evidence type="ECO:0000313" key="6">
    <source>
        <dbReference type="Proteomes" id="UP000060345"/>
    </source>
</evidence>
<keyword evidence="1" id="KW-0378">Hydrolase</keyword>
<feature type="signal peptide" evidence="2">
    <location>
        <begin position="1"/>
        <end position="20"/>
    </location>
</feature>
<dbReference type="GO" id="GO:0003993">
    <property type="term" value="F:acid phosphatase activity"/>
    <property type="evidence" value="ECO:0007669"/>
    <property type="project" value="UniProtKB-EC"/>
</dbReference>
<comment type="catalytic activity">
    <reaction evidence="1">
        <text>a phosphate monoester + H2O = an alcohol + phosphate</text>
        <dbReference type="Rhea" id="RHEA:15017"/>
        <dbReference type="ChEBI" id="CHEBI:15377"/>
        <dbReference type="ChEBI" id="CHEBI:30879"/>
        <dbReference type="ChEBI" id="CHEBI:43474"/>
        <dbReference type="ChEBI" id="CHEBI:67140"/>
        <dbReference type="EC" id="3.1.3.2"/>
    </reaction>
</comment>
<dbReference type="OrthoDB" id="9805301at2"/>
<dbReference type="AlphaFoldDB" id="A0A0K1NLS5"/>
<dbReference type="eggNOG" id="COG0671">
    <property type="taxonomic scope" value="Bacteria"/>
</dbReference>
<gene>
    <name evidence="4" type="ORF">ADJ77_08240</name>
    <name evidence="5" type="ORF">J5A51_04090</name>
</gene>
<feature type="chain" id="PRO_5035149716" description="Acid phosphatase" evidence="2">
    <location>
        <begin position="21"/>
        <end position="263"/>
    </location>
</feature>
<dbReference type="SMART" id="SM00014">
    <property type="entry name" value="acidPPc"/>
    <property type="match status" value="1"/>
</dbReference>